<dbReference type="CDD" id="cd07814">
    <property type="entry name" value="SRPBCC_CalC_Aha1-like"/>
    <property type="match status" value="1"/>
</dbReference>
<dbReference type="Proteomes" id="UP000503096">
    <property type="component" value="Chromosome"/>
</dbReference>
<evidence type="ECO:0000313" key="4">
    <source>
        <dbReference type="Proteomes" id="UP000503096"/>
    </source>
</evidence>
<evidence type="ECO:0000313" key="3">
    <source>
        <dbReference type="EMBL" id="QJR14007.1"/>
    </source>
</evidence>
<dbReference type="EMBL" id="CP053073">
    <property type="protein sequence ID" value="QJR14007.1"/>
    <property type="molecule type" value="Genomic_DNA"/>
</dbReference>
<dbReference type="Gene3D" id="3.30.530.20">
    <property type="match status" value="1"/>
</dbReference>
<protein>
    <recommendedName>
        <fullName evidence="2">Activator of Hsp90 ATPase homologue 1/2-like C-terminal domain-containing protein</fullName>
    </recommendedName>
</protein>
<keyword evidence="4" id="KW-1185">Reference proteome</keyword>
<dbReference type="Pfam" id="PF08327">
    <property type="entry name" value="AHSA1"/>
    <property type="match status" value="1"/>
</dbReference>
<dbReference type="KEGG" id="upl:DSM104440_00799"/>
<evidence type="ECO:0000256" key="1">
    <source>
        <dbReference type="ARBA" id="ARBA00006817"/>
    </source>
</evidence>
<reference evidence="3 4" key="1">
    <citation type="submission" date="2020-04" db="EMBL/GenBank/DDBJ databases">
        <title>Usitatibacter rugosus gen. nov., sp. nov. and Usitatibacter palustris sp. nov., novel members of Usitatibacteraceae fam. nov. within the order Nitrosomonadales isolated from soil.</title>
        <authorList>
            <person name="Huber K.J."/>
            <person name="Neumann-Schaal M."/>
            <person name="Geppert A."/>
            <person name="Luckner M."/>
            <person name="Wanner G."/>
            <person name="Overmann J."/>
        </authorList>
    </citation>
    <scope>NUCLEOTIDE SEQUENCE [LARGE SCALE GENOMIC DNA]</scope>
    <source>
        <strain evidence="3 4">Swamp67</strain>
    </source>
</reference>
<dbReference type="InParanoid" id="A0A6M4H7N9"/>
<organism evidence="3 4">
    <name type="scientific">Usitatibacter palustris</name>
    <dbReference type="NCBI Taxonomy" id="2732487"/>
    <lineage>
        <taxon>Bacteria</taxon>
        <taxon>Pseudomonadati</taxon>
        <taxon>Pseudomonadota</taxon>
        <taxon>Betaproteobacteria</taxon>
        <taxon>Nitrosomonadales</taxon>
        <taxon>Usitatibacteraceae</taxon>
        <taxon>Usitatibacter</taxon>
    </lineage>
</organism>
<evidence type="ECO:0000259" key="2">
    <source>
        <dbReference type="Pfam" id="PF08327"/>
    </source>
</evidence>
<dbReference type="AlphaFoldDB" id="A0A6M4H7N9"/>
<dbReference type="InterPro" id="IPR013538">
    <property type="entry name" value="ASHA1/2-like_C"/>
</dbReference>
<gene>
    <name evidence="3" type="ORF">DSM104440_00799</name>
</gene>
<name>A0A6M4H7N9_9PROT</name>
<dbReference type="SUPFAM" id="SSF55961">
    <property type="entry name" value="Bet v1-like"/>
    <property type="match status" value="1"/>
</dbReference>
<comment type="similarity">
    <text evidence="1">Belongs to the AHA1 family.</text>
</comment>
<sequence length="260" mass="29067">MTDKPVRKLELQVDIDAPIEEAWKALTEGQGIANWFPPIAKVDRPGLGGTVTLGWSAEMAYDTTVDSWQPNKQVRWLNNDMMGPGTALAAEWNLETVGGKTRVRLVQSGFGESEGWDSFFEGTEVGWTYFLYNLRLYLEKHRGKIRHMISERLEATAPRDAMWKRVVAAVGSTDAIKAGDDVQAKLGDKPTRAIVELAVARRALALRFPDLGDDVLFIELEGSSDTFHVGWWLSVYDAKRAAEMETPAKRAFRQVHESAT</sequence>
<accession>A0A6M4H7N9</accession>
<feature type="domain" description="Activator of Hsp90 ATPase homologue 1/2-like C-terminal" evidence="2">
    <location>
        <begin position="16"/>
        <end position="139"/>
    </location>
</feature>
<dbReference type="InterPro" id="IPR023393">
    <property type="entry name" value="START-like_dom_sf"/>
</dbReference>
<dbReference type="RefSeq" id="WP_171160801.1">
    <property type="nucleotide sequence ID" value="NZ_CP053073.1"/>
</dbReference>
<proteinExistence type="inferred from homology"/>